<proteinExistence type="predicted"/>
<evidence type="ECO:0000256" key="5">
    <source>
        <dbReference type="ARBA" id="ARBA00023014"/>
    </source>
</evidence>
<keyword evidence="3" id="KW-0479">Metal-binding</keyword>
<dbReference type="PROSITE" id="PS51918">
    <property type="entry name" value="RADICAL_SAM"/>
    <property type="match status" value="1"/>
</dbReference>
<sequence>MQNFNMRIAIDTLAVNRDDFGGGEQYLANLVSALSDIDKQNQYYIFVCPQNKEKFDLTRPNIKMIECAVDNRYKIRRILFEQFCLPRLLKAYQIDIYHGPNNTLPLWLPCPAVVTIQFMINFISPTQFKPFYKRWYFNLLMKRSVRKADTVIAVSESLAKEINGLLGVDFKKIRVVHHGVSSQFCQRKEPGEADKLRHDFNITRPYILCVANNVSNKNYCGLIHAFAKLKSAHQIPHQLIFVGSTDIDPVEKAKTLNVIAALPQSISADILFLGFIKHGELPSLYRGAAVFALPSFCESFGIPLVEAMACGAPIVTSNVSVMPEIIRNAGLKVDPKNPSAIAEAIYSIISNETLRRRLSDRAVHRAQSFTWQNAAEKTLSVYSEIFATAISTEPQKKQRGVLFINPPREVPQRVDYPPLGLAYLAAYLKQNNIKASVLDAAGMTWKQLVAAVKKRQPYIVGLPCWTVEREQTFMAAKLVKSFIPDVKLIFGGHHATVFPAQMFRLADADAVVLGEGELTTLELVTSLLDNAPLAGIKGIAYREAGNIVITEPREFISDLDTIPFPSYDDFNLDDYLGLPETTRKSAALMTSRGCPYACVYCAASKFWKRQWRARSAQNVLAEIDYLYRTHGVRALMFFDDNFTIRKDRVIDICHGIIKRQLDVIWAACSHVNQIDAEMLDWMKKAGCYRIDFGVESGSPEVLKNIKKNQTTAKVEETFRLCHEAGIKPRAYLMVGNPGENDKTIDETIALLTKIKPHDTISGQILWILPGTEIYDIAKAKGIISDDYWLKNDKFIPYYTGEHTEKELKKLRDKLTHGTTKIDKKFTAYLSYLIRKIYYRFPVLQKARALKKRFKI</sequence>
<dbReference type="EMBL" id="MFGM01000074">
    <property type="protein sequence ID" value="OGF34312.1"/>
    <property type="molecule type" value="Genomic_DNA"/>
</dbReference>
<feature type="domain" description="B12-binding" evidence="6">
    <location>
        <begin position="398"/>
        <end position="534"/>
    </location>
</feature>
<dbReference type="Pfam" id="PF13439">
    <property type="entry name" value="Glyco_transf_4"/>
    <property type="match status" value="1"/>
</dbReference>
<dbReference type="InterPro" id="IPR006638">
    <property type="entry name" value="Elp3/MiaA/NifB-like_rSAM"/>
</dbReference>
<keyword evidence="4" id="KW-0408">Iron</keyword>
<dbReference type="SUPFAM" id="SSF53756">
    <property type="entry name" value="UDP-Glycosyltransferase/glycogen phosphorylase"/>
    <property type="match status" value="1"/>
</dbReference>
<evidence type="ECO:0000313" key="8">
    <source>
        <dbReference type="EMBL" id="OGF34312.1"/>
    </source>
</evidence>
<dbReference type="Gene3D" id="3.80.30.20">
    <property type="entry name" value="tm_1862 like domain"/>
    <property type="match status" value="1"/>
</dbReference>
<evidence type="ECO:0000256" key="1">
    <source>
        <dbReference type="ARBA" id="ARBA00001966"/>
    </source>
</evidence>
<dbReference type="PANTHER" id="PTHR43409">
    <property type="entry name" value="ANAEROBIC MAGNESIUM-PROTOPORPHYRIN IX MONOMETHYL ESTER CYCLASE-RELATED"/>
    <property type="match status" value="1"/>
</dbReference>
<dbReference type="InterPro" id="IPR058240">
    <property type="entry name" value="rSAM_sf"/>
</dbReference>
<dbReference type="GO" id="GO:0051539">
    <property type="term" value="F:4 iron, 4 sulfur cluster binding"/>
    <property type="evidence" value="ECO:0007669"/>
    <property type="project" value="UniProtKB-KW"/>
</dbReference>
<dbReference type="InterPro" id="IPR001296">
    <property type="entry name" value="Glyco_trans_1"/>
</dbReference>
<evidence type="ECO:0000256" key="3">
    <source>
        <dbReference type="ARBA" id="ARBA00022723"/>
    </source>
</evidence>
<comment type="caution">
    <text evidence="8">The sequence shown here is derived from an EMBL/GenBank/DDBJ whole genome shotgun (WGS) entry which is preliminary data.</text>
</comment>
<protein>
    <submittedName>
        <fullName evidence="8">Uncharacterized protein</fullName>
    </submittedName>
</protein>
<dbReference type="SFLD" id="SFLDG01082">
    <property type="entry name" value="B12-binding_domain_containing"/>
    <property type="match status" value="1"/>
</dbReference>
<dbReference type="CDD" id="cd01335">
    <property type="entry name" value="Radical_SAM"/>
    <property type="match status" value="1"/>
</dbReference>
<dbReference type="Pfam" id="PF00534">
    <property type="entry name" value="Glycos_transf_1"/>
    <property type="match status" value="1"/>
</dbReference>
<evidence type="ECO:0000259" key="6">
    <source>
        <dbReference type="PROSITE" id="PS51332"/>
    </source>
</evidence>
<dbReference type="Pfam" id="PF02310">
    <property type="entry name" value="B12-binding"/>
    <property type="match status" value="1"/>
</dbReference>
<evidence type="ECO:0000256" key="4">
    <source>
        <dbReference type="ARBA" id="ARBA00023004"/>
    </source>
</evidence>
<gene>
    <name evidence="8" type="ORF">A2482_00780</name>
</gene>
<dbReference type="InterPro" id="IPR028098">
    <property type="entry name" value="Glyco_trans_4-like_N"/>
</dbReference>
<keyword evidence="2" id="KW-0949">S-adenosyl-L-methionine</keyword>
<dbReference type="InterPro" id="IPR036724">
    <property type="entry name" value="Cobalamin-bd_sf"/>
</dbReference>
<comment type="cofactor">
    <cofactor evidence="1">
        <name>[4Fe-4S] cluster</name>
        <dbReference type="ChEBI" id="CHEBI:49883"/>
    </cofactor>
</comment>
<dbReference type="PANTHER" id="PTHR43409:SF16">
    <property type="entry name" value="SLR0320 PROTEIN"/>
    <property type="match status" value="1"/>
</dbReference>
<dbReference type="CDD" id="cd03809">
    <property type="entry name" value="GT4_MtfB-like"/>
    <property type="match status" value="1"/>
</dbReference>
<name>A0A1F5T5U0_9BACT</name>
<dbReference type="SFLD" id="SFLDG01123">
    <property type="entry name" value="methyltransferase_(Class_B)"/>
    <property type="match status" value="1"/>
</dbReference>
<dbReference type="SFLD" id="SFLDS00029">
    <property type="entry name" value="Radical_SAM"/>
    <property type="match status" value="1"/>
</dbReference>
<dbReference type="InterPro" id="IPR023404">
    <property type="entry name" value="rSAM_horseshoe"/>
</dbReference>
<accession>A0A1F5T5U0</accession>
<reference evidence="8 9" key="1">
    <citation type="journal article" date="2016" name="Nat. Commun.">
        <title>Thousands of microbial genomes shed light on interconnected biogeochemical processes in an aquifer system.</title>
        <authorList>
            <person name="Anantharaman K."/>
            <person name="Brown C.T."/>
            <person name="Hug L.A."/>
            <person name="Sharon I."/>
            <person name="Castelle C.J."/>
            <person name="Probst A.J."/>
            <person name="Thomas B.C."/>
            <person name="Singh A."/>
            <person name="Wilkins M.J."/>
            <person name="Karaoz U."/>
            <person name="Brodie E.L."/>
            <person name="Williams K.H."/>
            <person name="Hubbard S.S."/>
            <person name="Banfield J.F."/>
        </authorList>
    </citation>
    <scope>NUCLEOTIDE SEQUENCE [LARGE SCALE GENOMIC DNA]</scope>
</reference>
<keyword evidence="5" id="KW-0411">Iron-sulfur</keyword>
<feature type="domain" description="Radical SAM core" evidence="7">
    <location>
        <begin position="580"/>
        <end position="798"/>
    </location>
</feature>
<dbReference type="SUPFAM" id="SSF52242">
    <property type="entry name" value="Cobalamin (vitamin B12)-binding domain"/>
    <property type="match status" value="1"/>
</dbReference>
<dbReference type="CDD" id="cd02068">
    <property type="entry name" value="radical_SAM_B12_BD"/>
    <property type="match status" value="1"/>
</dbReference>
<dbReference type="Gene3D" id="3.40.50.280">
    <property type="entry name" value="Cobalamin-binding domain"/>
    <property type="match status" value="1"/>
</dbReference>
<dbReference type="PROSITE" id="PS51332">
    <property type="entry name" value="B12_BINDING"/>
    <property type="match status" value="1"/>
</dbReference>
<dbReference type="Pfam" id="PF04055">
    <property type="entry name" value="Radical_SAM"/>
    <property type="match status" value="1"/>
</dbReference>
<organism evidence="8 9">
    <name type="scientific">Candidatus Falkowbacteria bacterium RIFOXYC2_FULL_48_21</name>
    <dbReference type="NCBI Taxonomy" id="1798005"/>
    <lineage>
        <taxon>Bacteria</taxon>
        <taxon>Candidatus Falkowiibacteriota</taxon>
    </lineage>
</organism>
<dbReference type="GO" id="GO:0016757">
    <property type="term" value="F:glycosyltransferase activity"/>
    <property type="evidence" value="ECO:0007669"/>
    <property type="project" value="InterPro"/>
</dbReference>
<dbReference type="GO" id="GO:0046872">
    <property type="term" value="F:metal ion binding"/>
    <property type="evidence" value="ECO:0007669"/>
    <property type="project" value="UniProtKB-KW"/>
</dbReference>
<dbReference type="AlphaFoldDB" id="A0A1F5T5U0"/>
<evidence type="ECO:0000259" key="7">
    <source>
        <dbReference type="PROSITE" id="PS51918"/>
    </source>
</evidence>
<dbReference type="InterPro" id="IPR007197">
    <property type="entry name" value="rSAM"/>
</dbReference>
<dbReference type="SUPFAM" id="SSF102114">
    <property type="entry name" value="Radical SAM enzymes"/>
    <property type="match status" value="1"/>
</dbReference>
<dbReference type="InterPro" id="IPR051198">
    <property type="entry name" value="BchE-like"/>
</dbReference>
<dbReference type="SMART" id="SM00729">
    <property type="entry name" value="Elp3"/>
    <property type="match status" value="1"/>
</dbReference>
<evidence type="ECO:0000256" key="2">
    <source>
        <dbReference type="ARBA" id="ARBA00022691"/>
    </source>
</evidence>
<evidence type="ECO:0000313" key="9">
    <source>
        <dbReference type="Proteomes" id="UP000178656"/>
    </source>
</evidence>
<dbReference type="InterPro" id="IPR034466">
    <property type="entry name" value="Methyltransferase_Class_B"/>
</dbReference>
<dbReference type="InterPro" id="IPR006158">
    <property type="entry name" value="Cobalamin-bd"/>
</dbReference>
<dbReference type="Gene3D" id="3.40.50.2000">
    <property type="entry name" value="Glycogen Phosphorylase B"/>
    <property type="match status" value="2"/>
</dbReference>
<dbReference type="Proteomes" id="UP000178656">
    <property type="component" value="Unassembled WGS sequence"/>
</dbReference>
<dbReference type="GO" id="GO:0031419">
    <property type="term" value="F:cobalamin binding"/>
    <property type="evidence" value="ECO:0007669"/>
    <property type="project" value="InterPro"/>
</dbReference>
<dbReference type="GO" id="GO:0005829">
    <property type="term" value="C:cytosol"/>
    <property type="evidence" value="ECO:0007669"/>
    <property type="project" value="TreeGrafter"/>
</dbReference>